<dbReference type="SUPFAM" id="SSF56112">
    <property type="entry name" value="Protein kinase-like (PK-like)"/>
    <property type="match status" value="1"/>
</dbReference>
<keyword evidence="4" id="KW-0808">Transferase</keyword>
<dbReference type="PROSITE" id="PS00107">
    <property type="entry name" value="PROTEIN_KINASE_ATP"/>
    <property type="match status" value="1"/>
</dbReference>
<dbReference type="GO" id="GO:0004674">
    <property type="term" value="F:protein serine/threonine kinase activity"/>
    <property type="evidence" value="ECO:0007669"/>
    <property type="project" value="UniProtKB-KW"/>
</dbReference>
<reference evidence="12" key="1">
    <citation type="submission" date="2017-07" db="EMBL/GenBank/DDBJ databases">
        <authorList>
            <person name="Mikheyev A."/>
            <person name="Grau M."/>
        </authorList>
    </citation>
    <scope>NUCLEOTIDE SEQUENCE</scope>
    <source>
        <tissue evidence="12">Venom_gland</tissue>
    </source>
</reference>
<dbReference type="InterPro" id="IPR011009">
    <property type="entry name" value="Kinase-like_dom_sf"/>
</dbReference>
<evidence type="ECO:0000256" key="9">
    <source>
        <dbReference type="ARBA" id="ARBA00048679"/>
    </source>
</evidence>
<proteinExistence type="inferred from homology"/>
<dbReference type="GO" id="GO:0005524">
    <property type="term" value="F:ATP binding"/>
    <property type="evidence" value="ECO:0007669"/>
    <property type="project" value="UniProtKB-UniRule"/>
</dbReference>
<organism evidence="12">
    <name type="scientific">Micrurus surinamensis</name>
    <name type="common">Surinam coral snake</name>
    <dbReference type="NCBI Taxonomy" id="129470"/>
    <lineage>
        <taxon>Eukaryota</taxon>
        <taxon>Metazoa</taxon>
        <taxon>Chordata</taxon>
        <taxon>Craniata</taxon>
        <taxon>Vertebrata</taxon>
        <taxon>Euteleostomi</taxon>
        <taxon>Lepidosauria</taxon>
        <taxon>Squamata</taxon>
        <taxon>Bifurcata</taxon>
        <taxon>Unidentata</taxon>
        <taxon>Episquamata</taxon>
        <taxon>Toxicofera</taxon>
        <taxon>Serpentes</taxon>
        <taxon>Colubroidea</taxon>
        <taxon>Elapidae</taxon>
        <taxon>Elapinae</taxon>
        <taxon>Micrurus</taxon>
    </lineage>
</organism>
<dbReference type="InterPro" id="IPR051131">
    <property type="entry name" value="NEK_Ser/Thr_kinase_NIMA"/>
</dbReference>
<keyword evidence="6" id="KW-0418">Kinase</keyword>
<evidence type="ECO:0000256" key="10">
    <source>
        <dbReference type="PROSITE-ProRule" id="PRU10141"/>
    </source>
</evidence>
<evidence type="ECO:0000256" key="2">
    <source>
        <dbReference type="ARBA" id="ARBA00012513"/>
    </source>
</evidence>
<evidence type="ECO:0000256" key="4">
    <source>
        <dbReference type="ARBA" id="ARBA00022679"/>
    </source>
</evidence>
<reference evidence="12" key="2">
    <citation type="submission" date="2017-11" db="EMBL/GenBank/DDBJ databases">
        <title>Coralsnake Venomics: Analyses of Venom Gland Transcriptomes and Proteomes of Six Brazilian Taxa.</title>
        <authorList>
            <person name="Aird S.D."/>
            <person name="Jorge da Silva N."/>
            <person name="Qiu L."/>
            <person name="Villar-Briones A."/>
            <person name="Aparecida-Saddi V."/>
            <person name="Campos-Telles M.P."/>
            <person name="Grau M."/>
            <person name="Mikheyev A.S."/>
        </authorList>
    </citation>
    <scope>NUCLEOTIDE SEQUENCE</scope>
    <source>
        <tissue evidence="12">Venom_gland</tissue>
    </source>
</reference>
<evidence type="ECO:0000256" key="8">
    <source>
        <dbReference type="ARBA" id="ARBA00047899"/>
    </source>
</evidence>
<dbReference type="PANTHER" id="PTHR44899">
    <property type="entry name" value="CAMK FAMILY PROTEIN KINASE"/>
    <property type="match status" value="1"/>
</dbReference>
<keyword evidence="5 10" id="KW-0547">Nucleotide-binding</keyword>
<comment type="catalytic activity">
    <reaction evidence="9">
        <text>L-seryl-[protein] + ATP = O-phospho-L-seryl-[protein] + ADP + H(+)</text>
        <dbReference type="Rhea" id="RHEA:17989"/>
        <dbReference type="Rhea" id="RHEA-COMP:9863"/>
        <dbReference type="Rhea" id="RHEA-COMP:11604"/>
        <dbReference type="ChEBI" id="CHEBI:15378"/>
        <dbReference type="ChEBI" id="CHEBI:29999"/>
        <dbReference type="ChEBI" id="CHEBI:30616"/>
        <dbReference type="ChEBI" id="CHEBI:83421"/>
        <dbReference type="ChEBI" id="CHEBI:456216"/>
        <dbReference type="EC" id="2.7.11.1"/>
    </reaction>
</comment>
<dbReference type="PANTHER" id="PTHR44899:SF4">
    <property type="entry name" value="SERINE_THREONINE-PROTEIN KINASE NEK1"/>
    <property type="match status" value="1"/>
</dbReference>
<evidence type="ECO:0000256" key="7">
    <source>
        <dbReference type="ARBA" id="ARBA00022840"/>
    </source>
</evidence>
<keyword evidence="7 10" id="KW-0067">ATP-binding</keyword>
<evidence type="ECO:0000256" key="3">
    <source>
        <dbReference type="ARBA" id="ARBA00022527"/>
    </source>
</evidence>
<name>A0A2D4NTG8_MICSU</name>
<evidence type="ECO:0000256" key="1">
    <source>
        <dbReference type="ARBA" id="ARBA00010886"/>
    </source>
</evidence>
<dbReference type="AlphaFoldDB" id="A0A2D4NTG8"/>
<dbReference type="Pfam" id="PF00069">
    <property type="entry name" value="Pkinase"/>
    <property type="match status" value="1"/>
</dbReference>
<keyword evidence="3" id="KW-0723">Serine/threonine-protein kinase</keyword>
<dbReference type="EMBL" id="IACN01027454">
    <property type="protein sequence ID" value="LAB49021.1"/>
    <property type="molecule type" value="Transcribed_RNA"/>
</dbReference>
<accession>A0A2D4NTG8</accession>
<dbReference type="EMBL" id="IACN01027460">
    <property type="protein sequence ID" value="LAB49027.1"/>
    <property type="molecule type" value="Transcribed_RNA"/>
</dbReference>
<evidence type="ECO:0000256" key="6">
    <source>
        <dbReference type="ARBA" id="ARBA00022777"/>
    </source>
</evidence>
<dbReference type="PROSITE" id="PS50011">
    <property type="entry name" value="PROTEIN_KINASE_DOM"/>
    <property type="match status" value="1"/>
</dbReference>
<evidence type="ECO:0000259" key="11">
    <source>
        <dbReference type="PROSITE" id="PS50011"/>
    </source>
</evidence>
<sequence length="120" mass="13782">MDKYIKVQKIGEGSFGKAILVKAKENGKQYVIKEINISKMSNKEREESRREVAVLANMKHPNIVLYRESFEETGCLYIVMDYCEGGDLFKKINAQKGVFFFRRPDHGLVCTNMFSTEACT</sequence>
<comment type="similarity">
    <text evidence="1">Belongs to the protein kinase superfamily. NEK Ser/Thr protein kinase family. NIMA subfamily.</text>
</comment>
<evidence type="ECO:0000256" key="5">
    <source>
        <dbReference type="ARBA" id="ARBA00022741"/>
    </source>
</evidence>
<dbReference type="InterPro" id="IPR000719">
    <property type="entry name" value="Prot_kinase_dom"/>
</dbReference>
<feature type="binding site" evidence="10">
    <location>
        <position position="33"/>
    </location>
    <ligand>
        <name>ATP</name>
        <dbReference type="ChEBI" id="CHEBI:30616"/>
    </ligand>
</feature>
<dbReference type="FunFam" id="3.30.200.20:FF:000097">
    <property type="entry name" value="Probable serine/threonine-protein kinase nek1"/>
    <property type="match status" value="1"/>
</dbReference>
<dbReference type="EMBL" id="IACN01027459">
    <property type="protein sequence ID" value="LAB49026.1"/>
    <property type="molecule type" value="Transcribed_RNA"/>
</dbReference>
<dbReference type="EC" id="2.7.11.1" evidence="2"/>
<dbReference type="SMART" id="SM00220">
    <property type="entry name" value="S_TKc"/>
    <property type="match status" value="1"/>
</dbReference>
<protein>
    <recommendedName>
        <fullName evidence="2">non-specific serine/threonine protein kinase</fullName>
        <ecNumber evidence="2">2.7.11.1</ecNumber>
    </recommendedName>
</protein>
<dbReference type="Gene3D" id="3.30.200.20">
    <property type="entry name" value="Phosphorylase Kinase, domain 1"/>
    <property type="match status" value="1"/>
</dbReference>
<feature type="domain" description="Protein kinase" evidence="11">
    <location>
        <begin position="4"/>
        <end position="120"/>
    </location>
</feature>
<dbReference type="InterPro" id="IPR017441">
    <property type="entry name" value="Protein_kinase_ATP_BS"/>
</dbReference>
<evidence type="ECO:0000313" key="12">
    <source>
        <dbReference type="EMBL" id="LAB49027.1"/>
    </source>
</evidence>
<comment type="catalytic activity">
    <reaction evidence="8">
        <text>L-threonyl-[protein] + ATP = O-phospho-L-threonyl-[protein] + ADP + H(+)</text>
        <dbReference type="Rhea" id="RHEA:46608"/>
        <dbReference type="Rhea" id="RHEA-COMP:11060"/>
        <dbReference type="Rhea" id="RHEA-COMP:11605"/>
        <dbReference type="ChEBI" id="CHEBI:15378"/>
        <dbReference type="ChEBI" id="CHEBI:30013"/>
        <dbReference type="ChEBI" id="CHEBI:30616"/>
        <dbReference type="ChEBI" id="CHEBI:61977"/>
        <dbReference type="ChEBI" id="CHEBI:456216"/>
        <dbReference type="EC" id="2.7.11.1"/>
    </reaction>
</comment>